<dbReference type="InterPro" id="IPR037721">
    <property type="entry name" value="Ferlin"/>
</dbReference>
<protein>
    <recommendedName>
        <fullName evidence="7">C2 domain-containing protein</fullName>
    </recommendedName>
</protein>
<dbReference type="InterPro" id="IPR035892">
    <property type="entry name" value="C2_domain_sf"/>
</dbReference>
<dbReference type="PANTHER" id="PTHR12546:SF33">
    <property type="entry name" value="SPERM VESICLE FUSION PROTEIN FER-1"/>
    <property type="match status" value="1"/>
</dbReference>
<reference evidence="8" key="1">
    <citation type="submission" date="2021-04" db="EMBL/GenBank/DDBJ databases">
        <authorList>
            <consortium name="Molecular Ecology Group"/>
        </authorList>
    </citation>
    <scope>NUCLEOTIDE SEQUENCE</scope>
</reference>
<dbReference type="GO" id="GO:0007009">
    <property type="term" value="P:plasma membrane organization"/>
    <property type="evidence" value="ECO:0007669"/>
    <property type="project" value="TreeGrafter"/>
</dbReference>
<dbReference type="Proteomes" id="UP000678393">
    <property type="component" value="Unassembled WGS sequence"/>
</dbReference>
<dbReference type="GO" id="GO:0061025">
    <property type="term" value="P:membrane fusion"/>
    <property type="evidence" value="ECO:0007669"/>
    <property type="project" value="TreeGrafter"/>
</dbReference>
<keyword evidence="3" id="KW-0677">Repeat</keyword>
<evidence type="ECO:0000256" key="4">
    <source>
        <dbReference type="ARBA" id="ARBA00022989"/>
    </source>
</evidence>
<evidence type="ECO:0000256" key="3">
    <source>
        <dbReference type="ARBA" id="ARBA00022737"/>
    </source>
</evidence>
<evidence type="ECO:0000256" key="2">
    <source>
        <dbReference type="ARBA" id="ARBA00022692"/>
    </source>
</evidence>
<feature type="transmembrane region" description="Helical" evidence="6">
    <location>
        <begin position="258"/>
        <end position="280"/>
    </location>
</feature>
<gene>
    <name evidence="8" type="ORF">CUNI_LOCUS3907</name>
</gene>
<comment type="subcellular location">
    <subcellularLocation>
        <location evidence="1">Membrane</location>
        <topology evidence="1">Single-pass membrane protein</topology>
    </subcellularLocation>
</comment>
<evidence type="ECO:0000256" key="1">
    <source>
        <dbReference type="ARBA" id="ARBA00004167"/>
    </source>
</evidence>
<organism evidence="8 9">
    <name type="scientific">Candidula unifasciata</name>
    <dbReference type="NCBI Taxonomy" id="100452"/>
    <lineage>
        <taxon>Eukaryota</taxon>
        <taxon>Metazoa</taxon>
        <taxon>Spiralia</taxon>
        <taxon>Lophotrochozoa</taxon>
        <taxon>Mollusca</taxon>
        <taxon>Gastropoda</taxon>
        <taxon>Heterobranchia</taxon>
        <taxon>Euthyneura</taxon>
        <taxon>Panpulmonata</taxon>
        <taxon>Eupulmonata</taxon>
        <taxon>Stylommatophora</taxon>
        <taxon>Helicina</taxon>
        <taxon>Helicoidea</taxon>
        <taxon>Geomitridae</taxon>
        <taxon>Candidula</taxon>
    </lineage>
</organism>
<dbReference type="EMBL" id="CAJHNH020000539">
    <property type="protein sequence ID" value="CAG5118349.1"/>
    <property type="molecule type" value="Genomic_DNA"/>
</dbReference>
<feature type="transmembrane region" description="Helical" evidence="6">
    <location>
        <begin position="286"/>
        <end position="305"/>
    </location>
</feature>
<evidence type="ECO:0000313" key="8">
    <source>
        <dbReference type="EMBL" id="CAG5118349.1"/>
    </source>
</evidence>
<name>A0A8S3YML4_9EUPU</name>
<keyword evidence="4 6" id="KW-1133">Transmembrane helix</keyword>
<evidence type="ECO:0000259" key="7">
    <source>
        <dbReference type="PROSITE" id="PS50004"/>
    </source>
</evidence>
<dbReference type="OrthoDB" id="6124477at2759"/>
<dbReference type="Pfam" id="PF16165">
    <property type="entry name" value="Ferlin_C"/>
    <property type="match status" value="1"/>
</dbReference>
<keyword evidence="9" id="KW-1185">Reference proteome</keyword>
<dbReference type="PANTHER" id="PTHR12546">
    <property type="entry name" value="FER-1-LIKE"/>
    <property type="match status" value="1"/>
</dbReference>
<dbReference type="Pfam" id="PF00168">
    <property type="entry name" value="C2"/>
    <property type="match status" value="2"/>
</dbReference>
<dbReference type="SUPFAM" id="SSF49562">
    <property type="entry name" value="C2 domain (Calcium/lipid-binding domain, CaLB)"/>
    <property type="match status" value="1"/>
</dbReference>
<dbReference type="AlphaFoldDB" id="A0A8S3YML4"/>
<dbReference type="Gene3D" id="2.60.40.150">
    <property type="entry name" value="C2 domain"/>
    <property type="match status" value="1"/>
</dbReference>
<evidence type="ECO:0000256" key="5">
    <source>
        <dbReference type="ARBA" id="ARBA00023136"/>
    </source>
</evidence>
<accession>A0A8S3YML4</accession>
<dbReference type="PROSITE" id="PS50004">
    <property type="entry name" value="C2"/>
    <property type="match status" value="1"/>
</dbReference>
<keyword evidence="5 6" id="KW-0472">Membrane</keyword>
<dbReference type="GO" id="GO:0016020">
    <property type="term" value="C:membrane"/>
    <property type="evidence" value="ECO:0007669"/>
    <property type="project" value="UniProtKB-SubCell"/>
</dbReference>
<dbReference type="InterPro" id="IPR032362">
    <property type="entry name" value="Ferlin_C"/>
</dbReference>
<evidence type="ECO:0000256" key="6">
    <source>
        <dbReference type="SAM" id="Phobius"/>
    </source>
</evidence>
<proteinExistence type="predicted"/>
<comment type="caution">
    <text evidence="8">The sequence shown here is derived from an EMBL/GenBank/DDBJ whole genome shotgun (WGS) entry which is preliminary data.</text>
</comment>
<feature type="domain" description="C2" evidence="7">
    <location>
        <begin position="12"/>
        <end position="157"/>
    </location>
</feature>
<keyword evidence="2 6" id="KW-0812">Transmembrane</keyword>
<dbReference type="InterPro" id="IPR000008">
    <property type="entry name" value="C2_dom"/>
</dbReference>
<dbReference type="InterPro" id="IPR037725">
    <property type="entry name" value="C2F_Ferlin"/>
</dbReference>
<evidence type="ECO:0000313" key="9">
    <source>
        <dbReference type="Proteomes" id="UP000678393"/>
    </source>
</evidence>
<sequence>MWVDIFPTSLGPPGPPFIIAARKPSQYVLRCVIWNTKDVILEEEAITGEKMSDIYVQGWMSGVDEKQKTDIHYRSLDGEGNFNWRFVFPFEYQLAEQTMIIKKKEHFWSLDETELRTTPKFIIQIWDNDKFSRDDFIGHLELNLNAMPLPARFSKTCKLTMLPEVGDNVKLVSLFEMKHMKGFWPCYSDTSGKRVLTGKLEMELELVSLAESEERPAGLGRDDPNMYPKLEPPKRPATSFLWFTSPWKTLKFIIWRNYRCLIITTLLVLLLLLLLGLFIYSFPENVTLLLMLIMIIIVNALKKMLK</sequence>
<dbReference type="CDD" id="cd08374">
    <property type="entry name" value="C2F_Ferlin"/>
    <property type="match status" value="1"/>
</dbReference>